<dbReference type="RefSeq" id="XP_007801824.1">
    <property type="nucleotide sequence ID" value="XM_007803633.1"/>
</dbReference>
<dbReference type="Gene3D" id="2.120.10.70">
    <property type="entry name" value="Fucose-specific lectin"/>
    <property type="match status" value="1"/>
</dbReference>
<name>U1G5H7_ENDPU</name>
<dbReference type="HOGENOM" id="CLU_2359723_0_0_1"/>
<reference evidence="4" key="1">
    <citation type="journal article" date="2014" name="BMC Genomics">
        <title>Genome characteristics reveal the impact of lichenization on lichen-forming fungus Endocarpon pusillum Hedwig (Verrucariales, Ascomycota).</title>
        <authorList>
            <person name="Wang Y.-Y."/>
            <person name="Liu B."/>
            <person name="Zhang X.-Y."/>
            <person name="Zhou Q.-M."/>
            <person name="Zhang T."/>
            <person name="Li H."/>
            <person name="Yu Y.-F."/>
            <person name="Zhang X.-L."/>
            <person name="Hao X.-Y."/>
            <person name="Wang M."/>
            <person name="Wang L."/>
            <person name="Wei J.-C."/>
        </authorList>
    </citation>
    <scope>NUCLEOTIDE SEQUENCE [LARGE SCALE GENOMIC DNA]</scope>
    <source>
        <strain evidence="4">Z07020 / HMAS-L-300199</strain>
    </source>
</reference>
<dbReference type="Pfam" id="PF26607">
    <property type="entry name" value="DUF8189"/>
    <property type="match status" value="1"/>
</dbReference>
<feature type="domain" description="PLL-like beta propeller" evidence="2">
    <location>
        <begin position="17"/>
        <end position="95"/>
    </location>
</feature>
<evidence type="ECO:0000259" key="2">
    <source>
        <dbReference type="Pfam" id="PF26607"/>
    </source>
</evidence>
<evidence type="ECO:0000256" key="1">
    <source>
        <dbReference type="SAM" id="SignalP"/>
    </source>
</evidence>
<dbReference type="InterPro" id="IPR058502">
    <property type="entry name" value="PLL-like_beta-prop"/>
</dbReference>
<keyword evidence="1" id="KW-0732">Signal</keyword>
<protein>
    <recommendedName>
        <fullName evidence="2">PLL-like beta propeller domain-containing protein</fullName>
    </recommendedName>
</protein>
<organism evidence="3 4">
    <name type="scientific">Endocarpon pusillum (strain Z07020 / HMAS-L-300199)</name>
    <name type="common">Lichen-forming fungus</name>
    <dbReference type="NCBI Taxonomy" id="1263415"/>
    <lineage>
        <taxon>Eukaryota</taxon>
        <taxon>Fungi</taxon>
        <taxon>Dikarya</taxon>
        <taxon>Ascomycota</taxon>
        <taxon>Pezizomycotina</taxon>
        <taxon>Eurotiomycetes</taxon>
        <taxon>Chaetothyriomycetidae</taxon>
        <taxon>Verrucariales</taxon>
        <taxon>Verrucariaceae</taxon>
        <taxon>Endocarpon</taxon>
    </lineage>
</organism>
<proteinExistence type="predicted"/>
<evidence type="ECO:0000313" key="3">
    <source>
        <dbReference type="EMBL" id="ERF72592.1"/>
    </source>
</evidence>
<keyword evidence="4" id="KW-1185">Reference proteome</keyword>
<feature type="chain" id="PRO_5004611153" description="PLL-like beta propeller domain-containing protein" evidence="1">
    <location>
        <begin position="18"/>
        <end position="96"/>
    </location>
</feature>
<accession>U1G5H7</accession>
<dbReference type="SUPFAM" id="SSF89372">
    <property type="entry name" value="Fucose-specific lectin"/>
    <property type="match status" value="1"/>
</dbReference>
<gene>
    <name evidence="3" type="ORF">EPUS_02874</name>
</gene>
<evidence type="ECO:0000313" key="4">
    <source>
        <dbReference type="Proteomes" id="UP000019373"/>
    </source>
</evidence>
<sequence>MFRLLISSLALWHTASAATNYSISAVSWAPPQMNIFGIAPDSSVWHKFYTGYDWQPTEGFENLNGQCTSGPTAISWGPNRLDYFVLGTDSGAYHKF</sequence>
<dbReference type="EMBL" id="KE721082">
    <property type="protein sequence ID" value="ERF72592.1"/>
    <property type="molecule type" value="Genomic_DNA"/>
</dbReference>
<feature type="signal peptide" evidence="1">
    <location>
        <begin position="1"/>
        <end position="17"/>
    </location>
</feature>
<dbReference type="GeneID" id="19237923"/>
<dbReference type="AlphaFoldDB" id="U1G5H7"/>
<dbReference type="OrthoDB" id="406838at2759"/>
<dbReference type="Proteomes" id="UP000019373">
    <property type="component" value="Unassembled WGS sequence"/>
</dbReference>